<protein>
    <submittedName>
        <fullName evidence="2">Uncharacterized protein</fullName>
    </submittedName>
</protein>
<evidence type="ECO:0000313" key="2">
    <source>
        <dbReference type="EMBL" id="CAB9500906.1"/>
    </source>
</evidence>
<proteinExistence type="predicted"/>
<dbReference type="Proteomes" id="UP001153069">
    <property type="component" value="Unassembled WGS sequence"/>
</dbReference>
<dbReference type="EMBL" id="CAICTM010000094">
    <property type="protein sequence ID" value="CAB9500906.1"/>
    <property type="molecule type" value="Genomic_DNA"/>
</dbReference>
<reference evidence="2" key="1">
    <citation type="submission" date="2020-06" db="EMBL/GenBank/DDBJ databases">
        <authorList>
            <consortium name="Plant Systems Biology data submission"/>
        </authorList>
    </citation>
    <scope>NUCLEOTIDE SEQUENCE</scope>
    <source>
        <strain evidence="2">D6</strain>
    </source>
</reference>
<evidence type="ECO:0000256" key="1">
    <source>
        <dbReference type="SAM" id="MobiDB-lite"/>
    </source>
</evidence>
<feature type="compositionally biased region" description="Basic and acidic residues" evidence="1">
    <location>
        <begin position="176"/>
        <end position="186"/>
    </location>
</feature>
<feature type="compositionally biased region" description="Basic and acidic residues" evidence="1">
    <location>
        <begin position="17"/>
        <end position="29"/>
    </location>
</feature>
<keyword evidence="3" id="KW-1185">Reference proteome</keyword>
<gene>
    <name evidence="2" type="ORF">SEMRO_95_G049170.1</name>
</gene>
<name>A0A9N8H4V0_9STRA</name>
<comment type="caution">
    <text evidence="2">The sequence shown here is derived from an EMBL/GenBank/DDBJ whole genome shotgun (WGS) entry which is preliminary data.</text>
</comment>
<organism evidence="2 3">
    <name type="scientific">Seminavis robusta</name>
    <dbReference type="NCBI Taxonomy" id="568900"/>
    <lineage>
        <taxon>Eukaryota</taxon>
        <taxon>Sar</taxon>
        <taxon>Stramenopiles</taxon>
        <taxon>Ochrophyta</taxon>
        <taxon>Bacillariophyta</taxon>
        <taxon>Bacillariophyceae</taxon>
        <taxon>Bacillariophycidae</taxon>
        <taxon>Naviculales</taxon>
        <taxon>Naviculaceae</taxon>
        <taxon>Seminavis</taxon>
    </lineage>
</organism>
<feature type="region of interest" description="Disordered" evidence="1">
    <location>
        <begin position="1"/>
        <end position="45"/>
    </location>
</feature>
<accession>A0A9N8H4V0</accession>
<sequence length="621" mass="68723">MSEDGSDGSVDIGRQLQESDERNKRKREEAEAEESESSSRSSRAAPVLAPVAVAVAVPVAVAAPVASPVAASLPRPRLSLHEIQHRHQMQIQQLHQQHSLVVPPPALEYYDDEFAQDMYMGQLKAQELRERPPRPRTTPLPKEHARSTSASPAQRSASPAMRKAAKEAAKQVQKKKKEDDKIAKRAKDVRLAKKKEDDKIAKKTEDARLAKVVAEMIGAYQHANHKNKIGIGQEKSPSDGEIYGVAVSFTMRKGQPTEEVLDLTKFNSKDIRAFTLKCGVKGAGGKKLFDCRMEIARSVQMGTMYNDQSISNPGSSSATKRINTLFKVLNICFHANNFIDFVALNDGKQRKDYEQEPLSEHGVTGNPVKDFWVLVSSEMNETSDDSFDTVLGLLEGEDDRLFAWNEEHGFNLNDINRGQDFKSVRQLVCDLMKARERCQLEMKKSGEGSNDLWTYCTNPKFTKPRQSTAVLPAVAVYYCNHLCLIHPAIDGKFAAFMSDNLKSDSTIAFTGSADSSGGKGGKQAVVAVMEVLANVSTDLKESMSSRRKDMSSDEASKTSVWNDYFDIGDRYCKLKADIRNGDSSKARMVAAMEVRIEQLEAVLKIVPAKSVIETEETGANI</sequence>
<evidence type="ECO:0000313" key="3">
    <source>
        <dbReference type="Proteomes" id="UP001153069"/>
    </source>
</evidence>
<dbReference type="AlphaFoldDB" id="A0A9N8H4V0"/>
<dbReference type="OrthoDB" id="56570at2759"/>
<feature type="compositionally biased region" description="Low complexity" evidence="1">
    <location>
        <begin position="147"/>
        <end position="162"/>
    </location>
</feature>
<feature type="region of interest" description="Disordered" evidence="1">
    <location>
        <begin position="125"/>
        <end position="186"/>
    </location>
</feature>